<proteinExistence type="predicted"/>
<dbReference type="Proteomes" id="UP000321353">
    <property type="component" value="Chromosome"/>
</dbReference>
<reference evidence="2 3" key="1">
    <citation type="submission" date="2019-02" db="EMBL/GenBank/DDBJ databases">
        <title>Planctomycetal bacteria perform biofilm scaping via a novel small molecule.</title>
        <authorList>
            <person name="Jeske O."/>
            <person name="Boedeker C."/>
            <person name="Wiegand S."/>
            <person name="Breitling P."/>
            <person name="Kallscheuer N."/>
            <person name="Jogler M."/>
            <person name="Rohde M."/>
            <person name="Petersen J."/>
            <person name="Medema M.H."/>
            <person name="Surup F."/>
            <person name="Jogler C."/>
        </authorList>
    </citation>
    <scope>NUCLEOTIDE SEQUENCE [LARGE SCALE GENOMIC DNA]</scope>
    <source>
        <strain evidence="2 3">Mal15</strain>
    </source>
</reference>
<feature type="region of interest" description="Disordered" evidence="1">
    <location>
        <begin position="114"/>
        <end position="139"/>
    </location>
</feature>
<dbReference type="EMBL" id="CP036264">
    <property type="protein sequence ID" value="QEG00261.1"/>
    <property type="molecule type" value="Genomic_DNA"/>
</dbReference>
<keyword evidence="3" id="KW-1185">Reference proteome</keyword>
<dbReference type="RefSeq" id="WP_147869525.1">
    <property type="nucleotide sequence ID" value="NZ_CP036264.1"/>
</dbReference>
<dbReference type="Pfam" id="PF18934">
    <property type="entry name" value="DUF5682"/>
    <property type="match status" value="1"/>
</dbReference>
<name>A0A5B9MJV7_9BACT</name>
<evidence type="ECO:0000313" key="3">
    <source>
        <dbReference type="Proteomes" id="UP000321353"/>
    </source>
</evidence>
<dbReference type="AlphaFoldDB" id="A0A5B9MJV7"/>
<accession>A0A5B9MJV7</accession>
<evidence type="ECO:0000256" key="1">
    <source>
        <dbReference type="SAM" id="MobiDB-lite"/>
    </source>
</evidence>
<dbReference type="KEGG" id="smam:Mal15_43310"/>
<evidence type="ECO:0000313" key="2">
    <source>
        <dbReference type="EMBL" id="QEG00261.1"/>
    </source>
</evidence>
<sequence>MQGQVEYFGIRHHGPGSARRLVESLDALRPAEVLIEGPADLSELIPMLADQDMVPPVALLAYPAGEPERSVFWPFSVFSPEYQAILWAAKHDVPARFIDLPVYWRLRVSAPAAEPVAAPESEDTSDEHTQGSDDVAENPLARIRWDPIGALAFAAGYEDGESWWQDVIEENPEPGPIFAAVADAMRALREDVAPPQDDEAAREAHMRLEIAKSRKRDEGAVAVVCGAWHVPALTEKHTAKDDRALLKGVAKRKVSATWTPWTAPRLALSSGYGAGVRAPGWNRHLWETPRREQATRWIARIARCLRENGQVVSTASLIETERLAVSLAAIRGRPQVGFEELTDATVACMCFGNHKLWQSIAVDVLIGSAVGRIPRGVPLAPLLEDLQRQQKTARLKPEALERELSVDLRSDSGLFRSTLLHRLAALDVPWGKLDDPGRSRGTFRERWVLRWEPEYSVSLVENLVYGATIAQAASGRIIARSRQSNRLGELSDLVFEALTAQLPEAAAEVSTALEHRAGQATDCLEMLSALPPIADVLRYGKARHVDTGQMNALFDRIAGQASIALHHAARGLDEEAAGLLRDSIAAADRSIQLIESSALSMWIDALGEVIHDDQATALVAGQAARLLYESEHLDSDDAVDLLSRKLSPGTTTADAACFFEGFLEGAGNRLIHDADLRHCVSDWIMSLDEERFVESLPLFRRVFSNMDKMERRRLLDAVLGRQTTQTGYQVIESVDPLWSEHMRRINEILSGGAIDG</sequence>
<gene>
    <name evidence="2" type="ORF">Mal15_43310</name>
</gene>
<protein>
    <submittedName>
        <fullName evidence="2">Uncharacterized protein</fullName>
    </submittedName>
</protein>
<dbReference type="InterPro" id="IPR043737">
    <property type="entry name" value="DUF5682"/>
</dbReference>
<organism evidence="2 3">
    <name type="scientific">Stieleria maiorica</name>
    <dbReference type="NCBI Taxonomy" id="2795974"/>
    <lineage>
        <taxon>Bacteria</taxon>
        <taxon>Pseudomonadati</taxon>
        <taxon>Planctomycetota</taxon>
        <taxon>Planctomycetia</taxon>
        <taxon>Pirellulales</taxon>
        <taxon>Pirellulaceae</taxon>
        <taxon>Stieleria</taxon>
    </lineage>
</organism>